<reference evidence="2 3" key="1">
    <citation type="journal article" date="2021" name="Sci. Rep.">
        <title>The distribution of antibiotic resistance genes in chicken gut microbiota commensals.</title>
        <authorList>
            <person name="Juricova H."/>
            <person name="Matiasovicova J."/>
            <person name="Kubasova T."/>
            <person name="Cejkova D."/>
            <person name="Rychlik I."/>
        </authorList>
    </citation>
    <scope>NUCLEOTIDE SEQUENCE [LARGE SCALE GENOMIC DNA]</scope>
    <source>
        <strain evidence="2 3">An537</strain>
    </source>
</reference>
<dbReference type="EMBL" id="JACJLA010000004">
    <property type="protein sequence ID" value="MBM6912304.1"/>
    <property type="molecule type" value="Genomic_DNA"/>
</dbReference>
<evidence type="ECO:0000313" key="3">
    <source>
        <dbReference type="Proteomes" id="UP000707138"/>
    </source>
</evidence>
<dbReference type="Proteomes" id="UP000707138">
    <property type="component" value="Unassembled WGS sequence"/>
</dbReference>
<proteinExistence type="predicted"/>
<evidence type="ECO:0000313" key="2">
    <source>
        <dbReference type="EMBL" id="MBM6912304.1"/>
    </source>
</evidence>
<dbReference type="RefSeq" id="WP_205087511.1">
    <property type="nucleotide sequence ID" value="NZ_JACJLA010000004.1"/>
</dbReference>
<keyword evidence="3" id="KW-1185">Reference proteome</keyword>
<protein>
    <submittedName>
        <fullName evidence="2">Uncharacterized protein</fullName>
    </submittedName>
</protein>
<accession>A0ABS2GGN5</accession>
<feature type="compositionally biased region" description="Basic and acidic residues" evidence="1">
    <location>
        <begin position="20"/>
        <end position="43"/>
    </location>
</feature>
<feature type="region of interest" description="Disordered" evidence="1">
    <location>
        <begin position="1"/>
        <end position="48"/>
    </location>
</feature>
<gene>
    <name evidence="2" type="ORF">H6A01_03025</name>
</gene>
<comment type="caution">
    <text evidence="2">The sequence shown here is derived from an EMBL/GenBank/DDBJ whole genome shotgun (WGS) entry which is preliminary data.</text>
</comment>
<evidence type="ECO:0000256" key="1">
    <source>
        <dbReference type="SAM" id="MobiDB-lite"/>
    </source>
</evidence>
<sequence length="64" mass="7216">MKIKVKAASGEAVTTGISNGRERNGENPGKKKAREKSQRENVRGKTLKRKKILYDEKLRGYKNA</sequence>
<organism evidence="2 3">
    <name type="scientific">Veillonella magna</name>
    <dbReference type="NCBI Taxonomy" id="464322"/>
    <lineage>
        <taxon>Bacteria</taxon>
        <taxon>Bacillati</taxon>
        <taxon>Bacillota</taxon>
        <taxon>Negativicutes</taxon>
        <taxon>Veillonellales</taxon>
        <taxon>Veillonellaceae</taxon>
        <taxon>Veillonella</taxon>
    </lineage>
</organism>
<name>A0ABS2GGN5_9FIRM</name>